<dbReference type="EMBL" id="RCMV01000212">
    <property type="protein sequence ID" value="KAG3221591.1"/>
    <property type="molecule type" value="Genomic_DNA"/>
</dbReference>
<feature type="compositionally biased region" description="Basic residues" evidence="1">
    <location>
        <begin position="34"/>
        <end position="43"/>
    </location>
</feature>
<reference evidence="7 8" key="1">
    <citation type="submission" date="2018-01" db="EMBL/GenBank/DDBJ databases">
        <title>Draft genome of the strawberry crown rot pathogen Phytophthora cactorum.</title>
        <authorList>
            <person name="Armitage A.D."/>
            <person name="Lysoe E."/>
            <person name="Nellist C.F."/>
            <person name="Harrison R.J."/>
            <person name="Brurberg M.B."/>
        </authorList>
    </citation>
    <scope>NUCLEOTIDE SEQUENCE [LARGE SCALE GENOMIC DNA]</scope>
    <source>
        <strain evidence="7 8">10300</strain>
    </source>
</reference>
<dbReference type="OrthoDB" id="10363200at2759"/>
<dbReference type="VEuPathDB" id="FungiDB:PC110_g8748"/>
<dbReference type="Proteomes" id="UP000251314">
    <property type="component" value="Unassembled WGS sequence"/>
</dbReference>
<evidence type="ECO:0000313" key="6">
    <source>
        <dbReference type="EMBL" id="KAG3221591.1"/>
    </source>
</evidence>
<dbReference type="EMBL" id="RCMK01000404">
    <property type="protein sequence ID" value="KAG2930856.1"/>
    <property type="molecule type" value="Genomic_DNA"/>
</dbReference>
<dbReference type="EMBL" id="RCML01000436">
    <property type="protein sequence ID" value="KAG2977134.1"/>
    <property type="molecule type" value="Genomic_DNA"/>
</dbReference>
<sequence>MAVAAKASQDQRGIDEGDESSEQSLEKQPVAAKKSAKKQKTAR</sequence>
<dbReference type="AlphaFoldDB" id="A0A329SE92"/>
<accession>A0A329SE92</accession>
<keyword evidence="8" id="KW-1185">Reference proteome</keyword>
<feature type="region of interest" description="Disordered" evidence="1">
    <location>
        <begin position="1"/>
        <end position="43"/>
    </location>
</feature>
<dbReference type="Proteomes" id="UP000774804">
    <property type="component" value="Unassembled WGS sequence"/>
</dbReference>
<dbReference type="Proteomes" id="UP000736787">
    <property type="component" value="Unassembled WGS sequence"/>
</dbReference>
<gene>
    <name evidence="7" type="ORF">PC110_g8748</name>
    <name evidence="2" type="ORF">PC113_g13395</name>
    <name evidence="3" type="ORF">PC115_g12416</name>
    <name evidence="4" type="ORF">PC117_g13639</name>
    <name evidence="5" type="ORF">PC118_g13072</name>
    <name evidence="6" type="ORF">PC129_g7658</name>
</gene>
<evidence type="ECO:0000313" key="7">
    <source>
        <dbReference type="EMBL" id="RAW34941.1"/>
    </source>
</evidence>
<dbReference type="EMBL" id="MJFZ01000184">
    <property type="protein sequence ID" value="RAW34941.1"/>
    <property type="molecule type" value="Genomic_DNA"/>
</dbReference>
<evidence type="ECO:0000313" key="4">
    <source>
        <dbReference type="EMBL" id="KAG2930856.1"/>
    </source>
</evidence>
<reference evidence="2" key="2">
    <citation type="submission" date="2018-10" db="EMBL/GenBank/DDBJ databases">
        <title>Effector identification in a new, highly contiguous assembly of the strawberry crown rot pathogen Phytophthora cactorum.</title>
        <authorList>
            <person name="Armitage A.D."/>
            <person name="Nellist C.F."/>
            <person name="Bates H."/>
            <person name="Vickerstaff R.J."/>
            <person name="Harrison R.J."/>
        </authorList>
    </citation>
    <scope>NUCLEOTIDE SEQUENCE</scope>
    <source>
        <strain evidence="2">15-7</strain>
        <strain evidence="3">4032</strain>
        <strain evidence="4">4040</strain>
        <strain evidence="5">P415</strain>
        <strain evidence="6">P421</strain>
    </source>
</reference>
<dbReference type="Proteomes" id="UP000697107">
    <property type="component" value="Unassembled WGS sequence"/>
</dbReference>
<comment type="caution">
    <text evidence="7">The sequence shown here is derived from an EMBL/GenBank/DDBJ whole genome shotgun (WGS) entry which is preliminary data.</text>
</comment>
<evidence type="ECO:0000256" key="1">
    <source>
        <dbReference type="SAM" id="MobiDB-lite"/>
    </source>
</evidence>
<dbReference type="EMBL" id="RCMI01000413">
    <property type="protein sequence ID" value="KAG2912154.1"/>
    <property type="molecule type" value="Genomic_DNA"/>
</dbReference>
<dbReference type="Proteomes" id="UP000735874">
    <property type="component" value="Unassembled WGS sequence"/>
</dbReference>
<evidence type="ECO:0000313" key="8">
    <source>
        <dbReference type="Proteomes" id="UP000251314"/>
    </source>
</evidence>
<evidence type="ECO:0000313" key="2">
    <source>
        <dbReference type="EMBL" id="KAG2854348.1"/>
    </source>
</evidence>
<evidence type="ECO:0000313" key="5">
    <source>
        <dbReference type="EMBL" id="KAG2977134.1"/>
    </source>
</evidence>
<proteinExistence type="predicted"/>
<protein>
    <submittedName>
        <fullName evidence="7">Uncharacterized protein</fullName>
    </submittedName>
</protein>
<dbReference type="EMBL" id="RCMG01000432">
    <property type="protein sequence ID" value="KAG2854348.1"/>
    <property type="molecule type" value="Genomic_DNA"/>
</dbReference>
<evidence type="ECO:0000313" key="3">
    <source>
        <dbReference type="EMBL" id="KAG2912154.1"/>
    </source>
</evidence>
<dbReference type="Proteomes" id="UP000760860">
    <property type="component" value="Unassembled WGS sequence"/>
</dbReference>
<name>A0A329SE92_9STRA</name>
<organism evidence="7 8">
    <name type="scientific">Phytophthora cactorum</name>
    <dbReference type="NCBI Taxonomy" id="29920"/>
    <lineage>
        <taxon>Eukaryota</taxon>
        <taxon>Sar</taxon>
        <taxon>Stramenopiles</taxon>
        <taxon>Oomycota</taxon>
        <taxon>Peronosporomycetes</taxon>
        <taxon>Peronosporales</taxon>
        <taxon>Peronosporaceae</taxon>
        <taxon>Phytophthora</taxon>
    </lineage>
</organism>